<dbReference type="InterPro" id="IPR049449">
    <property type="entry name" value="TesB_ACOT8-like_N"/>
</dbReference>
<dbReference type="EMBL" id="CAESGF010000010">
    <property type="protein sequence ID" value="CAB4364131.1"/>
    <property type="molecule type" value="Genomic_DNA"/>
</dbReference>
<dbReference type="EMBL" id="CAFBIY010000012">
    <property type="protein sequence ID" value="CAB4846884.1"/>
    <property type="molecule type" value="Genomic_DNA"/>
</dbReference>
<comment type="similarity">
    <text evidence="1">Belongs to the C/M/P thioester hydrolase family.</text>
</comment>
<keyword evidence="2" id="KW-0378">Hydrolase</keyword>
<feature type="domain" description="Acyl-CoA thioesterase-like N-terminal HotDog" evidence="4">
    <location>
        <begin position="34"/>
        <end position="101"/>
    </location>
</feature>
<dbReference type="GO" id="GO:0006637">
    <property type="term" value="P:acyl-CoA metabolic process"/>
    <property type="evidence" value="ECO:0007669"/>
    <property type="project" value="InterPro"/>
</dbReference>
<organism evidence="7">
    <name type="scientific">freshwater metagenome</name>
    <dbReference type="NCBI Taxonomy" id="449393"/>
    <lineage>
        <taxon>unclassified sequences</taxon>
        <taxon>metagenomes</taxon>
        <taxon>ecological metagenomes</taxon>
    </lineage>
</organism>
<dbReference type="SUPFAM" id="SSF54637">
    <property type="entry name" value="Thioesterase/thiol ester dehydrase-isomerase"/>
    <property type="match status" value="2"/>
</dbReference>
<evidence type="ECO:0000259" key="3">
    <source>
        <dbReference type="Pfam" id="PF02551"/>
    </source>
</evidence>
<evidence type="ECO:0000313" key="6">
    <source>
        <dbReference type="EMBL" id="CAB4726565.1"/>
    </source>
</evidence>
<accession>A0A6J7A290</accession>
<evidence type="ECO:0000259" key="4">
    <source>
        <dbReference type="Pfam" id="PF13622"/>
    </source>
</evidence>
<dbReference type="InterPro" id="IPR003703">
    <property type="entry name" value="Acyl_CoA_thio"/>
</dbReference>
<protein>
    <submittedName>
        <fullName evidence="7">Unannotated protein</fullName>
    </submittedName>
</protein>
<dbReference type="Pfam" id="PF02551">
    <property type="entry name" value="Acyl_CoA_thio"/>
    <property type="match status" value="1"/>
</dbReference>
<dbReference type="GO" id="GO:0009062">
    <property type="term" value="P:fatty acid catabolic process"/>
    <property type="evidence" value="ECO:0007669"/>
    <property type="project" value="TreeGrafter"/>
</dbReference>
<name>A0A6J7A290_9ZZZZ</name>
<dbReference type="GO" id="GO:0047617">
    <property type="term" value="F:fatty acyl-CoA hydrolase activity"/>
    <property type="evidence" value="ECO:0007669"/>
    <property type="project" value="InterPro"/>
</dbReference>
<proteinExistence type="inferred from homology"/>
<dbReference type="AlphaFoldDB" id="A0A6J7A290"/>
<dbReference type="EMBL" id="CAFAAV010000141">
    <property type="protein sequence ID" value="CAB4826912.1"/>
    <property type="molecule type" value="Genomic_DNA"/>
</dbReference>
<dbReference type="Gene3D" id="2.40.160.210">
    <property type="entry name" value="Acyl-CoA thioesterase, double hotdog domain"/>
    <property type="match status" value="1"/>
</dbReference>
<dbReference type="InterPro" id="IPR029069">
    <property type="entry name" value="HotDog_dom_sf"/>
</dbReference>
<dbReference type="EMBL" id="CAEZYF010000010">
    <property type="protein sequence ID" value="CAB4726565.1"/>
    <property type="molecule type" value="Genomic_DNA"/>
</dbReference>
<evidence type="ECO:0000313" key="8">
    <source>
        <dbReference type="EMBL" id="CAB4846884.1"/>
    </source>
</evidence>
<dbReference type="CDD" id="cd03444">
    <property type="entry name" value="Thioesterase_II_repeat1"/>
    <property type="match status" value="1"/>
</dbReference>
<dbReference type="Pfam" id="PF13622">
    <property type="entry name" value="4HBT_3"/>
    <property type="match status" value="1"/>
</dbReference>
<feature type="domain" description="Acyl-CoA thioesterase 2 C-terminal" evidence="3">
    <location>
        <begin position="140"/>
        <end position="253"/>
    </location>
</feature>
<evidence type="ECO:0000313" key="10">
    <source>
        <dbReference type="EMBL" id="CAB4970348.1"/>
    </source>
</evidence>
<evidence type="ECO:0000256" key="2">
    <source>
        <dbReference type="ARBA" id="ARBA00022801"/>
    </source>
</evidence>
<dbReference type="InterPro" id="IPR025652">
    <property type="entry name" value="TesB_C"/>
</dbReference>
<reference evidence="7" key="1">
    <citation type="submission" date="2020-05" db="EMBL/GenBank/DDBJ databases">
        <authorList>
            <person name="Chiriac C."/>
            <person name="Salcher M."/>
            <person name="Ghai R."/>
            <person name="Kavagutti S V."/>
        </authorList>
    </citation>
    <scope>NUCLEOTIDE SEQUENCE</scope>
</reference>
<evidence type="ECO:0000256" key="1">
    <source>
        <dbReference type="ARBA" id="ARBA00006538"/>
    </source>
</evidence>
<sequence length="267" mass="28646">MLDLVEVQHLAEDAFCCVPSTGNSTRLGGSELMVAGLLAASATTSGALPPAAVHASFLRSGRSDAPVEVTVARLHDGRSSAVRVVTATQDGVPIMTATFRFFAARPADDWQRETVFDLTAAEGEEQFAVVATLPTLRNFEVRAAVRPTDGKRVIHPYWVKSKAALPDDPLLHAALVLYLTDLGTTGSARAPGTPMRERMGPMSLDHAFWWHRPVRVDEWVHVNATSLTEASGRALARGEVVSANGVLAASFSQDVVVPAQTPERRTQ</sequence>
<evidence type="ECO:0000313" key="5">
    <source>
        <dbReference type="EMBL" id="CAB4364131.1"/>
    </source>
</evidence>
<dbReference type="EMBL" id="CAFBMT010000011">
    <property type="protein sequence ID" value="CAB4939024.1"/>
    <property type="molecule type" value="Genomic_DNA"/>
</dbReference>
<dbReference type="PANTHER" id="PTHR11066:SF34">
    <property type="entry name" value="ACYL-COENZYME A THIOESTERASE 8"/>
    <property type="match status" value="1"/>
</dbReference>
<dbReference type="PANTHER" id="PTHR11066">
    <property type="entry name" value="ACYL-COA THIOESTERASE"/>
    <property type="match status" value="1"/>
</dbReference>
<evidence type="ECO:0000313" key="9">
    <source>
        <dbReference type="EMBL" id="CAB4939024.1"/>
    </source>
</evidence>
<gene>
    <name evidence="6" type="ORF">UFOPK2656_01810</name>
    <name evidence="7" type="ORF">UFOPK3099_01752</name>
    <name evidence="8" type="ORF">UFOPK3267_00361</name>
    <name evidence="9" type="ORF">UFOPK3651_02015</name>
    <name evidence="10" type="ORF">UFOPK3931_00053</name>
    <name evidence="5" type="ORF">UFOPK4189_01898</name>
</gene>
<dbReference type="EMBL" id="CAFBOL010000001">
    <property type="protein sequence ID" value="CAB4970348.1"/>
    <property type="molecule type" value="Genomic_DNA"/>
</dbReference>
<evidence type="ECO:0000313" key="7">
    <source>
        <dbReference type="EMBL" id="CAB4826912.1"/>
    </source>
</evidence>
<dbReference type="InterPro" id="IPR042171">
    <property type="entry name" value="Acyl-CoA_hotdog"/>
</dbReference>